<protein>
    <submittedName>
        <fullName evidence="17">Toll-like receptor 13</fullName>
    </submittedName>
</protein>
<evidence type="ECO:0000256" key="5">
    <source>
        <dbReference type="ARBA" id="ARBA00022692"/>
    </source>
</evidence>
<dbReference type="SMART" id="SM00255">
    <property type="entry name" value="TIR"/>
    <property type="match status" value="1"/>
</dbReference>
<evidence type="ECO:0000256" key="7">
    <source>
        <dbReference type="ARBA" id="ARBA00022737"/>
    </source>
</evidence>
<dbReference type="PANTHER" id="PTHR24365">
    <property type="entry name" value="TOLL-LIKE RECEPTOR"/>
    <property type="match status" value="1"/>
</dbReference>
<keyword evidence="7" id="KW-0677">Repeat</keyword>
<keyword evidence="5 14" id="KW-0812">Transmembrane</keyword>
<evidence type="ECO:0000256" key="2">
    <source>
        <dbReference type="ARBA" id="ARBA00009634"/>
    </source>
</evidence>
<evidence type="ECO:0000256" key="14">
    <source>
        <dbReference type="SAM" id="Phobius"/>
    </source>
</evidence>
<dbReference type="PANTHER" id="PTHR24365:SF522">
    <property type="entry name" value="LOW QUALITY PROTEIN: TOLL-LIKE RECEPTOR 13-RELATED"/>
    <property type="match status" value="1"/>
</dbReference>
<dbReference type="SMART" id="SM00369">
    <property type="entry name" value="LRR_TYP"/>
    <property type="match status" value="14"/>
</dbReference>
<dbReference type="Ensembl" id="ENSCVAT00000000842.1">
    <property type="protein sequence ID" value="ENSCVAP00000008903.1"/>
    <property type="gene ID" value="ENSCVAG00000011531.1"/>
</dbReference>
<dbReference type="Gene3D" id="3.80.10.10">
    <property type="entry name" value="Ribonuclease Inhibitor"/>
    <property type="match status" value="4"/>
</dbReference>
<evidence type="ECO:0000256" key="11">
    <source>
        <dbReference type="ARBA" id="ARBA00023170"/>
    </source>
</evidence>
<proteinExistence type="inferred from homology"/>
<evidence type="ECO:0000256" key="1">
    <source>
        <dbReference type="ARBA" id="ARBA00004479"/>
    </source>
</evidence>
<evidence type="ECO:0000256" key="6">
    <source>
        <dbReference type="ARBA" id="ARBA00022729"/>
    </source>
</evidence>
<evidence type="ECO:0000256" key="13">
    <source>
        <dbReference type="ARBA" id="ARBA00023198"/>
    </source>
</evidence>
<dbReference type="FunFam" id="3.40.50.10140:FF:000001">
    <property type="entry name" value="Toll-like receptor 2"/>
    <property type="match status" value="1"/>
</dbReference>
<dbReference type="PROSITE" id="PS50104">
    <property type="entry name" value="TIR"/>
    <property type="match status" value="1"/>
</dbReference>
<evidence type="ECO:0000313" key="17">
    <source>
        <dbReference type="Ensembl" id="ENSCVAP00000008903.1"/>
    </source>
</evidence>
<dbReference type="AlphaFoldDB" id="A0A3Q2CTC8"/>
<feature type="domain" description="TIR" evidence="16">
    <location>
        <begin position="824"/>
        <end position="965"/>
    </location>
</feature>
<keyword evidence="3" id="KW-0399">Innate immunity</keyword>
<dbReference type="PROSITE" id="PS51450">
    <property type="entry name" value="LRR"/>
    <property type="match status" value="4"/>
</dbReference>
<reference evidence="17" key="1">
    <citation type="submission" date="2025-08" db="UniProtKB">
        <authorList>
            <consortium name="Ensembl"/>
        </authorList>
    </citation>
    <scope>IDENTIFICATION</scope>
</reference>
<dbReference type="SUPFAM" id="SSF52058">
    <property type="entry name" value="L domain-like"/>
    <property type="match status" value="1"/>
</dbReference>
<dbReference type="Pfam" id="PF01582">
    <property type="entry name" value="TIR"/>
    <property type="match status" value="1"/>
</dbReference>
<dbReference type="GO" id="GO:0002224">
    <property type="term" value="P:toll-like receptor signaling pathway"/>
    <property type="evidence" value="ECO:0007669"/>
    <property type="project" value="TreeGrafter"/>
</dbReference>
<evidence type="ECO:0000256" key="15">
    <source>
        <dbReference type="SAM" id="SignalP"/>
    </source>
</evidence>
<dbReference type="Proteomes" id="UP000265020">
    <property type="component" value="Unassembled WGS sequence"/>
</dbReference>
<evidence type="ECO:0000256" key="10">
    <source>
        <dbReference type="ARBA" id="ARBA00023136"/>
    </source>
</evidence>
<keyword evidence="12" id="KW-0325">Glycoprotein</keyword>
<dbReference type="GO" id="GO:0045087">
    <property type="term" value="P:innate immune response"/>
    <property type="evidence" value="ECO:0007669"/>
    <property type="project" value="UniProtKB-KW"/>
</dbReference>
<keyword evidence="18" id="KW-1185">Reference proteome</keyword>
<dbReference type="InterPro" id="IPR001611">
    <property type="entry name" value="Leu-rich_rpt"/>
</dbReference>
<dbReference type="Gene3D" id="3.40.50.10140">
    <property type="entry name" value="Toll/interleukin-1 receptor homology (TIR) domain"/>
    <property type="match status" value="1"/>
</dbReference>
<evidence type="ECO:0000259" key="16">
    <source>
        <dbReference type="PROSITE" id="PS50104"/>
    </source>
</evidence>
<evidence type="ECO:0000256" key="9">
    <source>
        <dbReference type="ARBA" id="ARBA00022989"/>
    </source>
</evidence>
<keyword evidence="10 14" id="KW-0472">Membrane</keyword>
<dbReference type="GO" id="GO:0006954">
    <property type="term" value="P:inflammatory response"/>
    <property type="evidence" value="ECO:0007669"/>
    <property type="project" value="UniProtKB-KW"/>
</dbReference>
<evidence type="ECO:0000313" key="18">
    <source>
        <dbReference type="Proteomes" id="UP000265020"/>
    </source>
</evidence>
<dbReference type="FunFam" id="3.80.10.10:FF:000770">
    <property type="entry name" value="Uncharacterized protein"/>
    <property type="match status" value="1"/>
</dbReference>
<dbReference type="SUPFAM" id="SSF52047">
    <property type="entry name" value="RNI-like"/>
    <property type="match status" value="1"/>
</dbReference>
<evidence type="ECO:0000256" key="3">
    <source>
        <dbReference type="ARBA" id="ARBA00022588"/>
    </source>
</evidence>
<dbReference type="Pfam" id="PF13855">
    <property type="entry name" value="LRR_8"/>
    <property type="match status" value="4"/>
</dbReference>
<dbReference type="FunFam" id="3.80.10.10:FF:001164">
    <property type="entry name" value="GH01279p"/>
    <property type="match status" value="1"/>
</dbReference>
<keyword evidence="13" id="KW-0395">Inflammatory response</keyword>
<feature type="transmembrane region" description="Helical" evidence="14">
    <location>
        <begin position="774"/>
        <end position="797"/>
    </location>
</feature>
<comment type="similarity">
    <text evidence="2">Belongs to the Toll-like receptor family.</text>
</comment>
<sequence length="983" mass="112804">MICFCLICFIFFFLFTLQDNLLLNVLTTTAKMGFEDNKSKQKGVLNCSDPCITFLLLYITCVSAPVGGFFLESCHLSHNAAICSDRHLKLVPKDIPPTVISFDLSKNQISRIQAGTFTNLLVLKDLNLHQNQILKIDNGSFSNLISLQKLTLNNNRLVKLGQGTFDGLSNLLELRLNTNNIAAVSSTAFQSLIRLKLLDISQNHLGTMKNLYMMLQHMPQLQQFTVRRNKLKHFYSWEFTNHSLDLQVLDLSNNPIRDFRITNNIFPNLTCLSIGDPFSVIKMEWDVKNKTFLRQVSSIDISGLHTTLQVMEELLETVNTSLTSLAANGIKHNRTKLINLACSIPTLSQFQFRRGNLRIITSDFLKPCVHVTELDLSENHIKTINENAFKSMEKLTVLRLSQNKLSVVPSAIQTLQNLSELDLSNNLIGTVNCHDFSNQTKLKELNLKNNSITLKDCVFKDLVRLQVLRLQSNQITDLKGAFKSSLSNLKRLHLNGNKLKAIRNGEFNGLKSLLNLSLHQNQIETLDKYSFVGLIKLTDIQLQSNALKKITFNLLANLRRLDLSDNRIQYPENATLTELPFSNLSCLEELSINAQHHRGKSTLPSNFLQGLKNLLRFSARNCQLIYLDKDTFTYTPKLERLDISSNDLQTLSPEHFAPIRNLKSLYISRIALQSLDFLRDAKLTKLKFLQGRHNQYSVITEDVIKSLPSLMYLDLKYISFYCACDNAWFINWTRNSKQTLVNGAYNYSCNYPDNFKGKKLLDLDLKPCLYDVNFISFVSTSCIVCFVMVGSFAYHLMRLQLYCAYYLLLSWLFDSKYKNNQAPHQYDAFISYNYHDEPWVMGELLPKLEGEQGWRLCLHHRDFQPGRSILDNITDAIYGSRKTICVISRRYLESEWCSTEIQAASYRLFDQKKDVLILVFLEDIPTYMLSPFHRMRKLLKRQTYLSWPRAAGQPGVFWEKLRKALQTGNDPSEENVLLTLTGT</sequence>
<dbReference type="InterPro" id="IPR003591">
    <property type="entry name" value="Leu-rich_rpt_typical-subtyp"/>
</dbReference>
<evidence type="ECO:0000256" key="4">
    <source>
        <dbReference type="ARBA" id="ARBA00022614"/>
    </source>
</evidence>
<name>A0A3Q2CTC8_CYPVA</name>
<dbReference type="InterPro" id="IPR032675">
    <property type="entry name" value="LRR_dom_sf"/>
</dbReference>
<dbReference type="GO" id="GO:0038023">
    <property type="term" value="F:signaling receptor activity"/>
    <property type="evidence" value="ECO:0007669"/>
    <property type="project" value="TreeGrafter"/>
</dbReference>
<dbReference type="STRING" id="28743.ENSCVAP00000008903"/>
<keyword evidence="4" id="KW-0433">Leucine-rich repeat</keyword>
<evidence type="ECO:0000256" key="8">
    <source>
        <dbReference type="ARBA" id="ARBA00022859"/>
    </source>
</evidence>
<dbReference type="SUPFAM" id="SSF52200">
    <property type="entry name" value="Toll/Interleukin receptor TIR domain"/>
    <property type="match status" value="1"/>
</dbReference>
<dbReference type="GO" id="GO:0005886">
    <property type="term" value="C:plasma membrane"/>
    <property type="evidence" value="ECO:0007669"/>
    <property type="project" value="TreeGrafter"/>
</dbReference>
<comment type="subcellular location">
    <subcellularLocation>
        <location evidence="1">Membrane</location>
        <topology evidence="1">Single-pass type I membrane protein</topology>
    </subcellularLocation>
</comment>
<keyword evidence="6 15" id="KW-0732">Signal</keyword>
<feature type="signal peptide" evidence="15">
    <location>
        <begin position="1"/>
        <end position="18"/>
    </location>
</feature>
<dbReference type="InterPro" id="IPR000157">
    <property type="entry name" value="TIR_dom"/>
</dbReference>
<dbReference type="InterPro" id="IPR035897">
    <property type="entry name" value="Toll_tir_struct_dom_sf"/>
</dbReference>
<dbReference type="GeneTree" id="ENSGT00940000161095"/>
<evidence type="ECO:0000256" key="12">
    <source>
        <dbReference type="ARBA" id="ARBA00023180"/>
    </source>
</evidence>
<dbReference type="SMART" id="SM00365">
    <property type="entry name" value="LRR_SD22"/>
    <property type="match status" value="8"/>
</dbReference>
<keyword evidence="9 14" id="KW-1133">Transmembrane helix</keyword>
<accession>A0A3Q2CTC8</accession>
<feature type="chain" id="PRO_5018529544" evidence="15">
    <location>
        <begin position="19"/>
        <end position="983"/>
    </location>
</feature>
<organism evidence="17 18">
    <name type="scientific">Cyprinodon variegatus</name>
    <name type="common">Sheepshead minnow</name>
    <dbReference type="NCBI Taxonomy" id="28743"/>
    <lineage>
        <taxon>Eukaryota</taxon>
        <taxon>Metazoa</taxon>
        <taxon>Chordata</taxon>
        <taxon>Craniata</taxon>
        <taxon>Vertebrata</taxon>
        <taxon>Euteleostomi</taxon>
        <taxon>Actinopterygii</taxon>
        <taxon>Neopterygii</taxon>
        <taxon>Teleostei</taxon>
        <taxon>Neoteleostei</taxon>
        <taxon>Acanthomorphata</taxon>
        <taxon>Ovalentaria</taxon>
        <taxon>Atherinomorphae</taxon>
        <taxon>Cyprinodontiformes</taxon>
        <taxon>Cyprinodontidae</taxon>
        <taxon>Cyprinodon</taxon>
    </lineage>
</organism>
<reference evidence="17" key="2">
    <citation type="submission" date="2025-09" db="UniProtKB">
        <authorList>
            <consortium name="Ensembl"/>
        </authorList>
    </citation>
    <scope>IDENTIFICATION</scope>
</reference>
<keyword evidence="8" id="KW-0391">Immunity</keyword>
<keyword evidence="11" id="KW-0675">Receptor</keyword>